<proteinExistence type="predicted"/>
<accession>Q22LH5</accession>
<dbReference type="InParanoid" id="Q22LH5"/>
<dbReference type="RefSeq" id="XP_976760.1">
    <property type="nucleotide sequence ID" value="XM_971667.1"/>
</dbReference>
<keyword evidence="1" id="KW-1133">Transmembrane helix</keyword>
<dbReference type="EMBL" id="GG662863">
    <property type="protein sequence ID" value="EAR86165.1"/>
    <property type="molecule type" value="Genomic_DNA"/>
</dbReference>
<dbReference type="Gene3D" id="2.40.70.10">
    <property type="entry name" value="Acid Proteases"/>
    <property type="match status" value="1"/>
</dbReference>
<name>Q22LH5_TETTS</name>
<dbReference type="KEGG" id="tet:TTHERM_00874800"/>
<keyword evidence="1 2" id="KW-0812">Transmembrane</keyword>
<gene>
    <name evidence="2" type="ORF">TTHERM_00874800</name>
</gene>
<dbReference type="GeneID" id="7822767"/>
<keyword evidence="1" id="KW-0472">Membrane</keyword>
<dbReference type="Proteomes" id="UP000009168">
    <property type="component" value="Unassembled WGS sequence"/>
</dbReference>
<dbReference type="InterPro" id="IPR021109">
    <property type="entry name" value="Peptidase_aspartic_dom_sf"/>
</dbReference>
<evidence type="ECO:0000313" key="2">
    <source>
        <dbReference type="EMBL" id="EAR86165.1"/>
    </source>
</evidence>
<sequence>MKNLLAIIIIGAIISPYINCIETMSARTDYTQLSTLINFNLGSPAVPLKLQAYFGTLSDNSNLGQFIIDLSIRDTNYQYYEQLYNIGVKKFYSIDKSSTVQIEKPFERKEQSRYGGQISGVYAKDVLSYNKIKSNYQFACVQFAYDLIQIYYNGVIVFNKITDNIFDQMYQENAISTSDYILSGSKYDLPISDTTFIQTNSIDITFDLDINSEYYNNPSNPLVSNSDTFQIMSYGIYLDGEDFTDKIKQKRITLDQLTDQSGKINDTTYIPKDLLEMVMQNYNIPDDFTYRSCNNCQCYEAESLPEISLFTEEYKITIKPDQYIVKYENSCFVNLDKSDNFVISSPLLFNSDIKILYQKQSNSIKIINAKLINHMNLKQIIIIFPILNLLILITLLYIPIKWALNFQSYKLEQISTLQCQFKMKQN</sequence>
<dbReference type="AlphaFoldDB" id="Q22LH5"/>
<evidence type="ECO:0000313" key="3">
    <source>
        <dbReference type="Proteomes" id="UP000009168"/>
    </source>
</evidence>
<feature type="transmembrane region" description="Helical" evidence="1">
    <location>
        <begin position="380"/>
        <end position="400"/>
    </location>
</feature>
<dbReference type="SUPFAM" id="SSF50630">
    <property type="entry name" value="Acid proteases"/>
    <property type="match status" value="1"/>
</dbReference>
<keyword evidence="3" id="KW-1185">Reference proteome</keyword>
<dbReference type="HOGENOM" id="CLU_054678_0_0_1"/>
<reference evidence="3" key="1">
    <citation type="journal article" date="2006" name="PLoS Biol.">
        <title>Macronuclear genome sequence of the ciliate Tetrahymena thermophila, a model eukaryote.</title>
        <authorList>
            <person name="Eisen J.A."/>
            <person name="Coyne R.S."/>
            <person name="Wu M."/>
            <person name="Wu D."/>
            <person name="Thiagarajan M."/>
            <person name="Wortman J.R."/>
            <person name="Badger J.H."/>
            <person name="Ren Q."/>
            <person name="Amedeo P."/>
            <person name="Jones K.M."/>
            <person name="Tallon L.J."/>
            <person name="Delcher A.L."/>
            <person name="Salzberg S.L."/>
            <person name="Silva J.C."/>
            <person name="Haas B.J."/>
            <person name="Majoros W.H."/>
            <person name="Farzad M."/>
            <person name="Carlton J.M."/>
            <person name="Smith R.K. Jr."/>
            <person name="Garg J."/>
            <person name="Pearlman R.E."/>
            <person name="Karrer K.M."/>
            <person name="Sun L."/>
            <person name="Manning G."/>
            <person name="Elde N.C."/>
            <person name="Turkewitz A.P."/>
            <person name="Asai D.J."/>
            <person name="Wilkes D.E."/>
            <person name="Wang Y."/>
            <person name="Cai H."/>
            <person name="Collins K."/>
            <person name="Stewart B.A."/>
            <person name="Lee S.R."/>
            <person name="Wilamowska K."/>
            <person name="Weinberg Z."/>
            <person name="Ruzzo W.L."/>
            <person name="Wloga D."/>
            <person name="Gaertig J."/>
            <person name="Frankel J."/>
            <person name="Tsao C.-C."/>
            <person name="Gorovsky M.A."/>
            <person name="Keeling P.J."/>
            <person name="Waller R.F."/>
            <person name="Patron N.J."/>
            <person name="Cherry J.M."/>
            <person name="Stover N.A."/>
            <person name="Krieger C.J."/>
            <person name="del Toro C."/>
            <person name="Ryder H.F."/>
            <person name="Williamson S.C."/>
            <person name="Barbeau R.A."/>
            <person name="Hamilton E.P."/>
            <person name="Orias E."/>
        </authorList>
    </citation>
    <scope>NUCLEOTIDE SEQUENCE [LARGE SCALE GENOMIC DNA]</scope>
    <source>
        <strain evidence="3">SB210</strain>
    </source>
</reference>
<organism evidence="2 3">
    <name type="scientific">Tetrahymena thermophila (strain SB210)</name>
    <dbReference type="NCBI Taxonomy" id="312017"/>
    <lineage>
        <taxon>Eukaryota</taxon>
        <taxon>Sar</taxon>
        <taxon>Alveolata</taxon>
        <taxon>Ciliophora</taxon>
        <taxon>Intramacronucleata</taxon>
        <taxon>Oligohymenophorea</taxon>
        <taxon>Hymenostomatida</taxon>
        <taxon>Tetrahymenina</taxon>
        <taxon>Tetrahymenidae</taxon>
        <taxon>Tetrahymena</taxon>
    </lineage>
</organism>
<protein>
    <submittedName>
        <fullName evidence="2">Transmembrane protein, putative</fullName>
    </submittedName>
</protein>
<evidence type="ECO:0000256" key="1">
    <source>
        <dbReference type="SAM" id="Phobius"/>
    </source>
</evidence>